<accession>A0AAE0S5Y0</accession>
<dbReference type="PANTHER" id="PTHR10844">
    <property type="entry name" value="CAVEOLIN"/>
    <property type="match status" value="1"/>
</dbReference>
<keyword evidence="8" id="KW-1185">Reference proteome</keyword>
<protein>
    <recommendedName>
        <fullName evidence="6">Caveolin</fullName>
    </recommendedName>
</protein>
<dbReference type="AlphaFoldDB" id="A0AAE0S5Y0"/>
<reference evidence="7" key="3">
    <citation type="submission" date="2023-05" db="EMBL/GenBank/DDBJ databases">
        <authorList>
            <person name="Smith C.H."/>
        </authorList>
    </citation>
    <scope>NUCLEOTIDE SEQUENCE</scope>
    <source>
        <strain evidence="7">CHS0354</strain>
        <tissue evidence="7">Mantle</tissue>
    </source>
</reference>
<evidence type="ECO:0000256" key="3">
    <source>
        <dbReference type="ARBA" id="ARBA00022475"/>
    </source>
</evidence>
<evidence type="ECO:0000256" key="4">
    <source>
        <dbReference type="ARBA" id="ARBA00023034"/>
    </source>
</evidence>
<keyword evidence="4 6" id="KW-0333">Golgi apparatus</keyword>
<dbReference type="GO" id="GO:0005901">
    <property type="term" value="C:caveola"/>
    <property type="evidence" value="ECO:0007669"/>
    <property type="project" value="UniProtKB-SubCell"/>
</dbReference>
<dbReference type="Pfam" id="PF01146">
    <property type="entry name" value="Caveolin"/>
    <property type="match status" value="1"/>
</dbReference>
<dbReference type="PANTHER" id="PTHR10844:SF19">
    <property type="entry name" value="CAVEOLIN-2"/>
    <property type="match status" value="1"/>
</dbReference>
<reference evidence="7" key="1">
    <citation type="journal article" date="2021" name="Genome Biol. Evol.">
        <title>A High-Quality Reference Genome for a Parasitic Bivalve with Doubly Uniparental Inheritance (Bivalvia: Unionida).</title>
        <authorList>
            <person name="Smith C.H."/>
        </authorList>
    </citation>
    <scope>NUCLEOTIDE SEQUENCE</scope>
    <source>
        <strain evidence="7">CHS0354</strain>
    </source>
</reference>
<evidence type="ECO:0000256" key="1">
    <source>
        <dbReference type="ARBA" id="ARBA00004202"/>
    </source>
</evidence>
<comment type="caution">
    <text evidence="7">The sequence shown here is derived from an EMBL/GenBank/DDBJ whole genome shotgun (WGS) entry which is preliminary data.</text>
</comment>
<comment type="subcellular location">
    <subcellularLocation>
        <location evidence="1 6">Cell membrane</location>
        <topology evidence="1 6">Peripheral membrane protein</topology>
    </subcellularLocation>
    <subcellularLocation>
        <location evidence="6">Golgi apparatus membrane</location>
        <topology evidence="6">Peripheral membrane protein</topology>
    </subcellularLocation>
    <subcellularLocation>
        <location evidence="6">Membrane</location>
        <location evidence="6">Caveola</location>
        <topology evidence="6">Peripheral membrane protein</topology>
    </subcellularLocation>
</comment>
<evidence type="ECO:0000256" key="5">
    <source>
        <dbReference type="ARBA" id="ARBA00023136"/>
    </source>
</evidence>
<dbReference type="Proteomes" id="UP001195483">
    <property type="component" value="Unassembled WGS sequence"/>
</dbReference>
<reference evidence="7" key="2">
    <citation type="journal article" date="2021" name="Genome Biol. Evol.">
        <title>Developing a high-quality reference genome for a parasitic bivalve with doubly uniparental inheritance (Bivalvia: Unionida).</title>
        <authorList>
            <person name="Smith C.H."/>
        </authorList>
    </citation>
    <scope>NUCLEOTIDE SEQUENCE</scope>
    <source>
        <strain evidence="7">CHS0354</strain>
        <tissue evidence="7">Mantle</tissue>
    </source>
</reference>
<evidence type="ECO:0000313" key="7">
    <source>
        <dbReference type="EMBL" id="KAK3585875.1"/>
    </source>
</evidence>
<dbReference type="InterPro" id="IPR001612">
    <property type="entry name" value="Caveolin"/>
</dbReference>
<dbReference type="GO" id="GO:0000139">
    <property type="term" value="C:Golgi membrane"/>
    <property type="evidence" value="ECO:0007669"/>
    <property type="project" value="UniProtKB-SubCell"/>
</dbReference>
<dbReference type="GO" id="GO:0060090">
    <property type="term" value="F:molecular adaptor activity"/>
    <property type="evidence" value="ECO:0007669"/>
    <property type="project" value="TreeGrafter"/>
</dbReference>
<dbReference type="GO" id="GO:0070836">
    <property type="term" value="P:caveola assembly"/>
    <property type="evidence" value="ECO:0007669"/>
    <property type="project" value="InterPro"/>
</dbReference>
<keyword evidence="5 6" id="KW-0472">Membrane</keyword>
<comment type="function">
    <text evidence="6">May act as a scaffolding protein within caveolar membranes. Interacts directly with G-protein alpha subunits and can functionally regulate their activity.</text>
</comment>
<dbReference type="EMBL" id="JAEAOA010002240">
    <property type="protein sequence ID" value="KAK3585875.1"/>
    <property type="molecule type" value="Genomic_DNA"/>
</dbReference>
<evidence type="ECO:0000256" key="6">
    <source>
        <dbReference type="RuleBase" id="RU000680"/>
    </source>
</evidence>
<comment type="similarity">
    <text evidence="2 6">Belongs to the caveolin family.</text>
</comment>
<proteinExistence type="inferred from homology"/>
<gene>
    <name evidence="7" type="ORF">CHS0354_038407</name>
</gene>
<keyword evidence="3 6" id="KW-1003">Cell membrane</keyword>
<evidence type="ECO:0000313" key="8">
    <source>
        <dbReference type="Proteomes" id="UP001195483"/>
    </source>
</evidence>
<organism evidence="7 8">
    <name type="scientific">Potamilus streckersoni</name>
    <dbReference type="NCBI Taxonomy" id="2493646"/>
    <lineage>
        <taxon>Eukaryota</taxon>
        <taxon>Metazoa</taxon>
        <taxon>Spiralia</taxon>
        <taxon>Lophotrochozoa</taxon>
        <taxon>Mollusca</taxon>
        <taxon>Bivalvia</taxon>
        <taxon>Autobranchia</taxon>
        <taxon>Heteroconchia</taxon>
        <taxon>Palaeoheterodonta</taxon>
        <taxon>Unionida</taxon>
        <taxon>Unionoidea</taxon>
        <taxon>Unionidae</taxon>
        <taxon>Ambleminae</taxon>
        <taxon>Lampsilini</taxon>
        <taxon>Potamilus</taxon>
    </lineage>
</organism>
<name>A0AAE0S5Y0_9BIVA</name>
<evidence type="ECO:0000256" key="2">
    <source>
        <dbReference type="ARBA" id="ARBA00010988"/>
    </source>
</evidence>
<sequence>MADSKKTNGLDLLNRDPNNINTHLECNFEDVLAEPDGTHSIDCVWKLSFTCFNLWKNLCYKIQTLLCGICIAAEWGCEFAYISFVHIWCFAPMFRLLDLNCGCMKRMYGMCIKCCLEPCCEATGLIFHMFKK</sequence>